<dbReference type="GO" id="GO:0005524">
    <property type="term" value="F:ATP binding"/>
    <property type="evidence" value="ECO:0007669"/>
    <property type="project" value="UniProtKB-KW"/>
</dbReference>
<keyword evidence="5" id="KW-0611">Plant defense</keyword>
<dbReference type="EMBL" id="JACGWM010000011">
    <property type="protein sequence ID" value="KAL0341643.1"/>
    <property type="molecule type" value="Genomic_DNA"/>
</dbReference>
<reference evidence="8" key="2">
    <citation type="journal article" date="2024" name="Plant">
        <title>Genomic evolution and insights into agronomic trait innovations of Sesamum species.</title>
        <authorList>
            <person name="Miao H."/>
            <person name="Wang L."/>
            <person name="Qu L."/>
            <person name="Liu H."/>
            <person name="Sun Y."/>
            <person name="Le M."/>
            <person name="Wang Q."/>
            <person name="Wei S."/>
            <person name="Zheng Y."/>
            <person name="Lin W."/>
            <person name="Duan Y."/>
            <person name="Cao H."/>
            <person name="Xiong S."/>
            <person name="Wang X."/>
            <person name="Wei L."/>
            <person name="Li C."/>
            <person name="Ma Q."/>
            <person name="Ju M."/>
            <person name="Zhao R."/>
            <person name="Li G."/>
            <person name="Mu C."/>
            <person name="Tian Q."/>
            <person name="Mei H."/>
            <person name="Zhang T."/>
            <person name="Gao T."/>
            <person name="Zhang H."/>
        </authorList>
    </citation>
    <scope>NUCLEOTIDE SEQUENCE</scope>
    <source>
        <strain evidence="8">KEN8</strain>
    </source>
</reference>
<dbReference type="Gene3D" id="1.10.10.10">
    <property type="entry name" value="Winged helix-like DNA-binding domain superfamily/Winged helix DNA-binding domain"/>
    <property type="match status" value="1"/>
</dbReference>
<comment type="similarity">
    <text evidence="1">Belongs to the disease resistance NB-LRR family.</text>
</comment>
<evidence type="ECO:0000256" key="4">
    <source>
        <dbReference type="ARBA" id="ARBA00022741"/>
    </source>
</evidence>
<dbReference type="InterPro" id="IPR036388">
    <property type="entry name" value="WH-like_DNA-bd_sf"/>
</dbReference>
<dbReference type="AlphaFoldDB" id="A0AAW2NEN0"/>
<dbReference type="PANTHER" id="PTHR23155">
    <property type="entry name" value="DISEASE RESISTANCE PROTEIN RP"/>
    <property type="match status" value="1"/>
</dbReference>
<dbReference type="Pfam" id="PF23559">
    <property type="entry name" value="WHD_DRP"/>
    <property type="match status" value="1"/>
</dbReference>
<evidence type="ECO:0000256" key="3">
    <source>
        <dbReference type="ARBA" id="ARBA00022737"/>
    </source>
</evidence>
<protein>
    <submittedName>
        <fullName evidence="8">Disease resistance protein</fullName>
    </submittedName>
</protein>
<evidence type="ECO:0000259" key="7">
    <source>
        <dbReference type="Pfam" id="PF23559"/>
    </source>
</evidence>
<reference evidence="8" key="1">
    <citation type="submission" date="2020-06" db="EMBL/GenBank/DDBJ databases">
        <authorList>
            <person name="Li T."/>
            <person name="Hu X."/>
            <person name="Zhang T."/>
            <person name="Song X."/>
            <person name="Zhang H."/>
            <person name="Dai N."/>
            <person name="Sheng W."/>
            <person name="Hou X."/>
            <person name="Wei L."/>
        </authorList>
    </citation>
    <scope>NUCLEOTIDE SEQUENCE</scope>
    <source>
        <strain evidence="8">KEN8</strain>
        <tissue evidence="8">Leaf</tissue>
    </source>
</reference>
<keyword evidence="4" id="KW-0547">Nucleotide-binding</keyword>
<keyword evidence="2" id="KW-0433">Leucine-rich repeat</keyword>
<name>A0AAW2NEN0_9LAMI</name>
<comment type="caution">
    <text evidence="8">The sequence shown here is derived from an EMBL/GenBank/DDBJ whole genome shotgun (WGS) entry which is preliminary data.</text>
</comment>
<keyword evidence="6" id="KW-0067">ATP-binding</keyword>
<evidence type="ECO:0000256" key="2">
    <source>
        <dbReference type="ARBA" id="ARBA00022614"/>
    </source>
</evidence>
<evidence type="ECO:0000256" key="5">
    <source>
        <dbReference type="ARBA" id="ARBA00022821"/>
    </source>
</evidence>
<evidence type="ECO:0000313" key="8">
    <source>
        <dbReference type="EMBL" id="KAL0341643.1"/>
    </source>
</evidence>
<proteinExistence type="inferred from homology"/>
<organism evidence="8">
    <name type="scientific">Sesamum calycinum</name>
    <dbReference type="NCBI Taxonomy" id="2727403"/>
    <lineage>
        <taxon>Eukaryota</taxon>
        <taxon>Viridiplantae</taxon>
        <taxon>Streptophyta</taxon>
        <taxon>Embryophyta</taxon>
        <taxon>Tracheophyta</taxon>
        <taxon>Spermatophyta</taxon>
        <taxon>Magnoliopsida</taxon>
        <taxon>eudicotyledons</taxon>
        <taxon>Gunneridae</taxon>
        <taxon>Pentapetalae</taxon>
        <taxon>asterids</taxon>
        <taxon>lamiids</taxon>
        <taxon>Lamiales</taxon>
        <taxon>Pedaliaceae</taxon>
        <taxon>Sesamum</taxon>
    </lineage>
</organism>
<dbReference type="InterPro" id="IPR058922">
    <property type="entry name" value="WHD_DRP"/>
</dbReference>
<dbReference type="InterPro" id="IPR044974">
    <property type="entry name" value="Disease_R_plants"/>
</dbReference>
<sequence length="141" mass="16634">MKAISAWTKVSQSINTYLNEDSDGCMEKIIGLSYEKLPYHLRDCFLYLAMFPEGFEIPVWKLLRMWIAEGFVQKMPNISLEETTENYLDNLIGRNLVRVEKKRLDGRVKTCRIHDMLCDFCKNEAGRERENFLQEVKMNND</sequence>
<evidence type="ECO:0000256" key="6">
    <source>
        <dbReference type="ARBA" id="ARBA00022840"/>
    </source>
</evidence>
<accession>A0AAW2NEN0</accession>
<feature type="domain" description="Disease resistance protein winged helix" evidence="7">
    <location>
        <begin position="50"/>
        <end position="120"/>
    </location>
</feature>
<keyword evidence="3" id="KW-0677">Repeat</keyword>
<gene>
    <name evidence="8" type="ORF">Scaly_1826900</name>
</gene>
<dbReference type="GO" id="GO:0098542">
    <property type="term" value="P:defense response to other organism"/>
    <property type="evidence" value="ECO:0007669"/>
    <property type="project" value="TreeGrafter"/>
</dbReference>
<evidence type="ECO:0000256" key="1">
    <source>
        <dbReference type="ARBA" id="ARBA00008894"/>
    </source>
</evidence>
<dbReference type="FunFam" id="1.10.10.10:FF:000322">
    <property type="entry name" value="Probable disease resistance protein At1g63360"/>
    <property type="match status" value="1"/>
</dbReference>
<dbReference type="PANTHER" id="PTHR23155:SF1193">
    <property type="entry name" value="DISEASE RESISTANCE PROTEIN RPP13-RELATED"/>
    <property type="match status" value="1"/>
</dbReference>